<evidence type="ECO:0000256" key="4">
    <source>
        <dbReference type="ARBA" id="ARBA00022475"/>
    </source>
</evidence>
<comment type="subcellular location">
    <subcellularLocation>
        <location evidence="1">Cell membrane</location>
        <topology evidence="1">Multi-pass membrane protein</topology>
    </subcellularLocation>
</comment>
<feature type="transmembrane region" description="Helical" evidence="9">
    <location>
        <begin position="133"/>
        <end position="157"/>
    </location>
</feature>
<dbReference type="GO" id="GO:0015920">
    <property type="term" value="P:lipopolysaccharide transport"/>
    <property type="evidence" value="ECO:0007669"/>
    <property type="project" value="TreeGrafter"/>
</dbReference>
<feature type="transmembrane region" description="Helical" evidence="9">
    <location>
        <begin position="193"/>
        <end position="212"/>
    </location>
</feature>
<sequence>MEDSNSRTPILDLSPQRGFGRVRAALNDLKAGMRLLPLALALGWLDIKLRYRGSILGPFWLTLSTAIMVAAMGVVYGYLFHMDLPHYLPFLSLSMVLWGYISGVINDAATVFTQSTSLFHARRIPATLPVIRLVVRNVLTFLHNVVVVAVVFGIYHVWPKQSWSLLVSLPLWFLDSFAIILLIGMLGARFRDIAPIMASILQIFFFVTPVIWKPDLIYVGRQYLLLDPFYPILEIVRAPLMGEDVRSSLWIAAIAQGVLLWGLAAALFCRMRARIPYWI</sequence>
<dbReference type="Proteomes" id="UP000661006">
    <property type="component" value="Unassembled WGS sequence"/>
</dbReference>
<dbReference type="RefSeq" id="WP_062016855.1">
    <property type="nucleotide sequence ID" value="NZ_JABCQN010000001.1"/>
</dbReference>
<feature type="transmembrane region" description="Helical" evidence="9">
    <location>
        <begin position="249"/>
        <end position="269"/>
    </location>
</feature>
<keyword evidence="3" id="KW-0813">Transport</keyword>
<evidence type="ECO:0000256" key="7">
    <source>
        <dbReference type="ARBA" id="ARBA00023047"/>
    </source>
</evidence>
<dbReference type="Pfam" id="PF01061">
    <property type="entry name" value="ABC2_membrane"/>
    <property type="match status" value="1"/>
</dbReference>
<name>A0A149S4D0_GLUJA</name>
<reference evidence="11" key="1">
    <citation type="submission" date="2020-04" db="EMBL/GenBank/DDBJ databases">
        <authorList>
            <person name="Sombolestani A."/>
        </authorList>
    </citation>
    <scope>NUCLEOTIDE SEQUENCE</scope>
    <source>
        <strain evidence="11">R71697</strain>
    </source>
</reference>
<gene>
    <name evidence="11" type="ORF">HKD32_00955</name>
</gene>
<evidence type="ECO:0000256" key="9">
    <source>
        <dbReference type="SAM" id="Phobius"/>
    </source>
</evidence>
<proteinExistence type="inferred from homology"/>
<dbReference type="GO" id="GO:0140359">
    <property type="term" value="F:ABC-type transporter activity"/>
    <property type="evidence" value="ECO:0007669"/>
    <property type="project" value="InterPro"/>
</dbReference>
<dbReference type="EMBL" id="JABCQN010000001">
    <property type="protein sequence ID" value="MBF0869427.1"/>
    <property type="molecule type" value="Genomic_DNA"/>
</dbReference>
<dbReference type="GO" id="GO:0005886">
    <property type="term" value="C:plasma membrane"/>
    <property type="evidence" value="ECO:0007669"/>
    <property type="project" value="UniProtKB-SubCell"/>
</dbReference>
<evidence type="ECO:0000256" key="6">
    <source>
        <dbReference type="ARBA" id="ARBA00022989"/>
    </source>
</evidence>
<dbReference type="GO" id="GO:0015774">
    <property type="term" value="P:polysaccharide transport"/>
    <property type="evidence" value="ECO:0007669"/>
    <property type="project" value="UniProtKB-KW"/>
</dbReference>
<feature type="transmembrane region" description="Helical" evidence="9">
    <location>
        <begin position="59"/>
        <end position="81"/>
    </location>
</feature>
<evidence type="ECO:0000313" key="11">
    <source>
        <dbReference type="EMBL" id="MBF0869427.1"/>
    </source>
</evidence>
<evidence type="ECO:0000256" key="8">
    <source>
        <dbReference type="ARBA" id="ARBA00023136"/>
    </source>
</evidence>
<comment type="caution">
    <text evidence="11">The sequence shown here is derived from an EMBL/GenBank/DDBJ whole genome shotgun (WGS) entry which is preliminary data.</text>
</comment>
<dbReference type="AlphaFoldDB" id="A0A149S4D0"/>
<evidence type="ECO:0000259" key="10">
    <source>
        <dbReference type="Pfam" id="PF01061"/>
    </source>
</evidence>
<feature type="transmembrane region" description="Helical" evidence="9">
    <location>
        <begin position="163"/>
        <end position="186"/>
    </location>
</feature>
<protein>
    <submittedName>
        <fullName evidence="11">ABC transporter permease</fullName>
    </submittedName>
</protein>
<keyword evidence="4" id="KW-1003">Cell membrane</keyword>
<comment type="similarity">
    <text evidence="2">Belongs to the ABC-2 integral membrane protein family.</text>
</comment>
<feature type="domain" description="ABC-2 type transporter transmembrane" evidence="10">
    <location>
        <begin position="40"/>
        <end position="238"/>
    </location>
</feature>
<evidence type="ECO:0000256" key="2">
    <source>
        <dbReference type="ARBA" id="ARBA00007783"/>
    </source>
</evidence>
<keyword evidence="7" id="KW-0625">Polysaccharide transport</keyword>
<organism evidence="11 12">
    <name type="scientific">Gluconobacter japonicus</name>
    <dbReference type="NCBI Taxonomy" id="376620"/>
    <lineage>
        <taxon>Bacteria</taxon>
        <taxon>Pseudomonadati</taxon>
        <taxon>Pseudomonadota</taxon>
        <taxon>Alphaproteobacteria</taxon>
        <taxon>Acetobacterales</taxon>
        <taxon>Acetobacteraceae</taxon>
        <taxon>Gluconobacter</taxon>
    </lineage>
</organism>
<dbReference type="InterPro" id="IPR013525">
    <property type="entry name" value="ABC2_TM"/>
</dbReference>
<keyword evidence="5 9" id="KW-0812">Transmembrane</keyword>
<feature type="transmembrane region" description="Helical" evidence="9">
    <location>
        <begin position="87"/>
        <end position="112"/>
    </location>
</feature>
<keyword evidence="7" id="KW-0762">Sugar transport</keyword>
<dbReference type="GeneID" id="81473244"/>
<keyword evidence="8 9" id="KW-0472">Membrane</keyword>
<evidence type="ECO:0000313" key="12">
    <source>
        <dbReference type="Proteomes" id="UP000661006"/>
    </source>
</evidence>
<dbReference type="PANTHER" id="PTHR30413:SF10">
    <property type="entry name" value="CAPSULE POLYSACCHARIDE EXPORT INNER-MEMBRANE PROTEIN CTRC"/>
    <property type="match status" value="1"/>
</dbReference>
<evidence type="ECO:0000256" key="3">
    <source>
        <dbReference type="ARBA" id="ARBA00022448"/>
    </source>
</evidence>
<accession>A0A149S4D0</accession>
<evidence type="ECO:0000256" key="1">
    <source>
        <dbReference type="ARBA" id="ARBA00004651"/>
    </source>
</evidence>
<reference evidence="11" key="2">
    <citation type="submission" date="2020-11" db="EMBL/GenBank/DDBJ databases">
        <title>Description of novel Gluconobacter species.</title>
        <authorList>
            <person name="Cleenwerck I."/>
            <person name="Cnockaert M."/>
            <person name="Borremans W."/>
            <person name="Wieme A.D."/>
            <person name="De Vuyst L."/>
            <person name="Vandamme P."/>
        </authorList>
    </citation>
    <scope>NUCLEOTIDE SEQUENCE</scope>
    <source>
        <strain evidence="11">R71697</strain>
    </source>
</reference>
<dbReference type="PANTHER" id="PTHR30413">
    <property type="entry name" value="INNER MEMBRANE TRANSPORT PERMEASE"/>
    <property type="match status" value="1"/>
</dbReference>
<keyword evidence="6 9" id="KW-1133">Transmembrane helix</keyword>
<evidence type="ECO:0000256" key="5">
    <source>
        <dbReference type="ARBA" id="ARBA00022692"/>
    </source>
</evidence>